<evidence type="ECO:0000313" key="4">
    <source>
        <dbReference type="Proteomes" id="UP000054144"/>
    </source>
</evidence>
<feature type="coiled-coil region" evidence="1">
    <location>
        <begin position="996"/>
        <end position="1023"/>
    </location>
</feature>
<feature type="region of interest" description="Disordered" evidence="2">
    <location>
        <begin position="252"/>
        <end position="274"/>
    </location>
</feature>
<dbReference type="Proteomes" id="UP000054144">
    <property type="component" value="Unassembled WGS sequence"/>
</dbReference>
<feature type="compositionally biased region" description="Polar residues" evidence="2">
    <location>
        <begin position="396"/>
        <end position="406"/>
    </location>
</feature>
<protein>
    <submittedName>
        <fullName evidence="3">Uncharacterized protein</fullName>
    </submittedName>
</protein>
<dbReference type="EMBL" id="KN881721">
    <property type="protein sequence ID" value="KIY49773.1"/>
    <property type="molecule type" value="Genomic_DNA"/>
</dbReference>
<feature type="compositionally biased region" description="Basic residues" evidence="2">
    <location>
        <begin position="775"/>
        <end position="785"/>
    </location>
</feature>
<feature type="compositionally biased region" description="Low complexity" evidence="2">
    <location>
        <begin position="1080"/>
        <end position="1091"/>
    </location>
</feature>
<feature type="compositionally biased region" description="Polar residues" evidence="2">
    <location>
        <begin position="746"/>
        <end position="763"/>
    </location>
</feature>
<organism evidence="3 4">
    <name type="scientific">Fistulina hepatica ATCC 64428</name>
    <dbReference type="NCBI Taxonomy" id="1128425"/>
    <lineage>
        <taxon>Eukaryota</taxon>
        <taxon>Fungi</taxon>
        <taxon>Dikarya</taxon>
        <taxon>Basidiomycota</taxon>
        <taxon>Agaricomycotina</taxon>
        <taxon>Agaricomycetes</taxon>
        <taxon>Agaricomycetidae</taxon>
        <taxon>Agaricales</taxon>
        <taxon>Fistulinaceae</taxon>
        <taxon>Fistulina</taxon>
    </lineage>
</organism>
<sequence>MLASLLPQRTKANSRGTSKNDRAARGLPKYPFVRRRQMDNTAISSSSRLNVAETGEDDTIDISATASTLNKIVFEPEPDDWFPQELLQRALTDDDESVYSGSGAALVDFNRKQHPHVDVNSSSGTVYQSMSLTVSERWTRRASEMSVMSGATVARALIGGVYTLPGEPKESTSLQRHPSSLLTRTDSFVLPRGSHSGSPVYLADHAPPLPEGAKHSYIPPRAARFPHHSRESTSAVEQTNPDTIPATISAVRSTDNVPRWSGRQRPLSDTELPRKSARARVGSRVMSVTLEKPLPDFPSQDLGMSFDIAAFSPSNIVFSAKGVVPSPRLATPSPSIISEAPADVTKDVSAKVLQTHARDITSRKRIIRLPIGSTSISLSAGPSQRDEISPQRAHTRSASATDSVISSDVGPSIVSPAPASSSSRESGLIPPRNTPSPIQVTQDADDPTSYILTINPHLNTPLPPPTPMFQQVFPETPRLFTPGLTPALPTGFAVSSNPPLPARATPRGRMLPSLAQKACNQALGSSKEVAIARHIPRRSVSQCYAINYDQSVSGDAAGIQRHNSSSSVPSSLNNGLSPAELVREAYRANRRSFTLPVPSDQSHASHLPSALPSIYYEVFKTSERSPTAATPEEMESVTQQFISHAFEASASSDTLPSPRYQTSPQIRHSFQHPRYSSELAASPSSLSPTHVTNDGAVSPSTAVLPMPAVSATRASRALPSPVQTPQRWDESLDPPPSYSDAMSAANPVSSGHTLSPATASAVPSTMPPDEPRTIPVRRRISRIPRRPLGPRNRLDPHRAGSSNTPSASTPPPLMSLPSAEESGEQSRLSASSFSTYLSIVARDPPVKFEVPPPPWRPYTMKAAFWMFSSAELQAIVSQAIKQSAHGSSIRLLPLEALNDDLPAEMHRLEIQEADIKAHYIEQARKRRQLLVALYASSVQDRQMECRARFVTIVDELMTVSATLDELTQDLYSVDAQISKIKLLQERHSASALSIALRKLNKSLARQQAQTDELCRRVEALEAERDDAWREAETIANQYDTMNEQNEPCSATVTRQSDRVVAARKGSIRRAGLRSARVSRRSSSSSVQSVVAGTTEPPPVPRIPRRQVVSSDEIRFKAGSASV</sequence>
<feature type="region of interest" description="Disordered" evidence="2">
    <location>
        <begin position="1"/>
        <end position="29"/>
    </location>
</feature>
<feature type="region of interest" description="Disordered" evidence="2">
    <location>
        <begin position="1071"/>
        <end position="1107"/>
    </location>
</feature>
<accession>A0A0D7AG16</accession>
<gene>
    <name evidence="3" type="ORF">FISHEDRAFT_72404</name>
</gene>
<proteinExistence type="predicted"/>
<reference evidence="3 4" key="1">
    <citation type="journal article" date="2015" name="Fungal Genet. Biol.">
        <title>Evolution of novel wood decay mechanisms in Agaricales revealed by the genome sequences of Fistulina hepatica and Cylindrobasidium torrendii.</title>
        <authorList>
            <person name="Floudas D."/>
            <person name="Held B.W."/>
            <person name="Riley R."/>
            <person name="Nagy L.G."/>
            <person name="Koehler G."/>
            <person name="Ransdell A.S."/>
            <person name="Younus H."/>
            <person name="Chow J."/>
            <person name="Chiniquy J."/>
            <person name="Lipzen A."/>
            <person name="Tritt A."/>
            <person name="Sun H."/>
            <person name="Haridas S."/>
            <person name="LaButti K."/>
            <person name="Ohm R.A."/>
            <person name="Kues U."/>
            <person name="Blanchette R.A."/>
            <person name="Grigoriev I.V."/>
            <person name="Minto R.E."/>
            <person name="Hibbett D.S."/>
        </authorList>
    </citation>
    <scope>NUCLEOTIDE SEQUENCE [LARGE SCALE GENOMIC DNA]</scope>
    <source>
        <strain evidence="3 4">ATCC 64428</strain>
    </source>
</reference>
<feature type="region of interest" description="Disordered" evidence="2">
    <location>
        <begin position="375"/>
        <end position="443"/>
    </location>
</feature>
<keyword evidence="4" id="KW-1185">Reference proteome</keyword>
<dbReference type="AlphaFoldDB" id="A0A0D7AG16"/>
<evidence type="ECO:0000313" key="3">
    <source>
        <dbReference type="EMBL" id="KIY49773.1"/>
    </source>
</evidence>
<evidence type="ECO:0000256" key="1">
    <source>
        <dbReference type="SAM" id="Coils"/>
    </source>
</evidence>
<feature type="compositionally biased region" description="Low complexity" evidence="2">
    <location>
        <begin position="676"/>
        <end position="688"/>
    </location>
</feature>
<name>A0A0D7AG16_9AGAR</name>
<dbReference type="OrthoDB" id="3271284at2759"/>
<feature type="region of interest" description="Disordered" evidence="2">
    <location>
        <begin position="674"/>
        <end position="827"/>
    </location>
</feature>
<evidence type="ECO:0000256" key="2">
    <source>
        <dbReference type="SAM" id="MobiDB-lite"/>
    </source>
</evidence>
<keyword evidence="1" id="KW-0175">Coiled coil</keyword>